<reference evidence="4 5" key="1">
    <citation type="journal article" date="2013" name="Mar. Genomics">
        <title>Expression of sulfatases in Rhodopirellula baltica and the diversity of sulfatases in the genus Rhodopirellula.</title>
        <authorList>
            <person name="Wegner C.E."/>
            <person name="Richter-Heitmann T."/>
            <person name="Klindworth A."/>
            <person name="Klockow C."/>
            <person name="Richter M."/>
            <person name="Achstetter T."/>
            <person name="Glockner F.O."/>
            <person name="Harder J."/>
        </authorList>
    </citation>
    <scope>NUCLEOTIDE SEQUENCE [LARGE SCALE GENOMIC DNA]</scope>
    <source>
        <strain evidence="4 5">SM41</strain>
    </source>
</reference>
<keyword evidence="3" id="KW-0812">Transmembrane</keyword>
<feature type="compositionally biased region" description="Low complexity" evidence="2">
    <location>
        <begin position="51"/>
        <end position="63"/>
    </location>
</feature>
<feature type="region of interest" description="Disordered" evidence="2">
    <location>
        <begin position="1"/>
        <end position="82"/>
    </location>
</feature>
<feature type="transmembrane region" description="Helical" evidence="3">
    <location>
        <begin position="93"/>
        <end position="115"/>
    </location>
</feature>
<accession>M5U8L5</accession>
<feature type="compositionally biased region" description="Polar residues" evidence="2">
    <location>
        <begin position="31"/>
        <end position="44"/>
    </location>
</feature>
<dbReference type="RefSeq" id="WP_008674573.1">
    <property type="nucleotide sequence ID" value="NZ_ANOH01000066.1"/>
</dbReference>
<evidence type="ECO:0000313" key="5">
    <source>
        <dbReference type="Proteomes" id="UP000011885"/>
    </source>
</evidence>
<organism evidence="4 5">
    <name type="scientific">Rhodopirellula sallentina SM41</name>
    <dbReference type="NCBI Taxonomy" id="1263870"/>
    <lineage>
        <taxon>Bacteria</taxon>
        <taxon>Pseudomonadati</taxon>
        <taxon>Planctomycetota</taxon>
        <taxon>Planctomycetia</taxon>
        <taxon>Pirellulales</taxon>
        <taxon>Pirellulaceae</taxon>
        <taxon>Rhodopirellula</taxon>
    </lineage>
</organism>
<feature type="compositionally biased region" description="Low complexity" evidence="2">
    <location>
        <begin position="391"/>
        <end position="405"/>
    </location>
</feature>
<keyword evidence="1" id="KW-0175">Coiled coil</keyword>
<dbReference type="Gene3D" id="2.40.30.170">
    <property type="match status" value="1"/>
</dbReference>
<protein>
    <submittedName>
        <fullName evidence="4">Efflux transporter, RND family, MFP subunit</fullName>
    </submittedName>
</protein>
<proteinExistence type="predicted"/>
<evidence type="ECO:0000256" key="1">
    <source>
        <dbReference type="SAM" id="Coils"/>
    </source>
</evidence>
<dbReference type="Gene3D" id="1.10.287.470">
    <property type="entry name" value="Helix hairpin bin"/>
    <property type="match status" value="1"/>
</dbReference>
<dbReference type="PANTHER" id="PTHR30367">
    <property type="entry name" value="P-HYDROXYBENZOIC ACID EFFLUX PUMP SUBUNIT AAEA-RELATED"/>
    <property type="match status" value="1"/>
</dbReference>
<dbReference type="AlphaFoldDB" id="M5U8L5"/>
<comment type="caution">
    <text evidence="4">The sequence shown here is derived from an EMBL/GenBank/DDBJ whole genome shotgun (WGS) entry which is preliminary data.</text>
</comment>
<feature type="region of interest" description="Disordered" evidence="2">
    <location>
        <begin position="543"/>
        <end position="601"/>
    </location>
</feature>
<keyword evidence="5" id="KW-1185">Reference proteome</keyword>
<dbReference type="Proteomes" id="UP000011885">
    <property type="component" value="Unassembled WGS sequence"/>
</dbReference>
<gene>
    <name evidence="4" type="ORF">RSSM_00784</name>
</gene>
<dbReference type="OrthoDB" id="233363at2"/>
<feature type="region of interest" description="Disordered" evidence="2">
    <location>
        <begin position="697"/>
        <end position="737"/>
    </location>
</feature>
<keyword evidence="3" id="KW-0472">Membrane</keyword>
<keyword evidence="3" id="KW-1133">Transmembrane helix</keyword>
<feature type="coiled-coil region" evidence="1">
    <location>
        <begin position="237"/>
        <end position="315"/>
    </location>
</feature>
<sequence length="737" mass="78871">MSIESTKAKSPPPGNPYPETGKALPPDPNHANPSTNGDSVNGDSVNREAADAGAVGSATAVGAPHDSPTHASGETPATPDLPVEPLRNLPKWLLFNIVVPFLLLGAASGIVWMLGSVESISRPPLDDTAVGRLFALPAVDVLPVRSLKSTGQNLHLSADGTVVPFREVILATEVAGQIVEKSPLCETGKYVTKNTVLMRIDPTDYELEVKRLQRLRQQEYEALGEVDQEMVNTKRSIALAKADIELQRRELKRQEALPNQFASQGELDQARRALLASEQQLVLYQNQLDLAEKRRARLESAEQLAAMQLEAAENNLRRTVIKAPITGVVVSEQAELNTFVARGSPVVTLEDTSKVEVAAKLRIDQLYWVLNQNKRGEQPPEDLGLAPATGDDAASNNSAENVSADTSAGGDRGYRLPPTPVTVRYVVSGRDGLIYQWMGKLVGYDGIGLDEQTRTVPVRIVVDEPQAFEAIRLGKVIEKKTAPDTVAGPTALVRGMFVKLRLELNPAVDLVVLPSEALKPGNRVWQFVSDPSVLDVSILANSDKESDGDATDSSDTDSQVANADVESNGDSDNTSSGDETDNENDGESVAQRDPLDPLSGFDPAAWVPGKLIIREDIRPVDRFVTEKDFIASLPADGRSPSENGDGLDDSMTGQSWICEVPGGVLKDGSYVVVSPVGNMQTDVHPVRAPASIVVDNPPANIAELPGEDAKRDAGQESLTDASGAEHTVSLNAAGVNR</sequence>
<dbReference type="EMBL" id="ANOH01000066">
    <property type="protein sequence ID" value="EMI57775.1"/>
    <property type="molecule type" value="Genomic_DNA"/>
</dbReference>
<dbReference type="InterPro" id="IPR050393">
    <property type="entry name" value="MFP_Efflux_Pump"/>
</dbReference>
<dbReference type="Gene3D" id="2.40.50.100">
    <property type="match status" value="1"/>
</dbReference>
<feature type="compositionally biased region" description="Low complexity" evidence="2">
    <location>
        <begin position="566"/>
        <end position="577"/>
    </location>
</feature>
<dbReference type="SUPFAM" id="SSF111369">
    <property type="entry name" value="HlyD-like secretion proteins"/>
    <property type="match status" value="1"/>
</dbReference>
<dbReference type="PATRIC" id="fig|1263870.3.peg.853"/>
<evidence type="ECO:0000256" key="3">
    <source>
        <dbReference type="SAM" id="Phobius"/>
    </source>
</evidence>
<dbReference type="PANTHER" id="PTHR30367:SF1">
    <property type="entry name" value="MULTIDRUG RESISTANCE PROTEIN MDTN"/>
    <property type="match status" value="1"/>
</dbReference>
<name>M5U8L5_9BACT</name>
<evidence type="ECO:0000313" key="4">
    <source>
        <dbReference type="EMBL" id="EMI57775.1"/>
    </source>
</evidence>
<evidence type="ECO:0000256" key="2">
    <source>
        <dbReference type="SAM" id="MobiDB-lite"/>
    </source>
</evidence>
<feature type="region of interest" description="Disordered" evidence="2">
    <location>
        <begin position="378"/>
        <end position="415"/>
    </location>
</feature>